<protein>
    <recommendedName>
        <fullName evidence="4">Carboxylic ester hydrolase</fullName>
        <ecNumber evidence="4">3.1.1.-</ecNumber>
    </recommendedName>
</protein>
<evidence type="ECO:0000259" key="5">
    <source>
        <dbReference type="Pfam" id="PF00135"/>
    </source>
</evidence>
<dbReference type="AlphaFoldDB" id="A0A914PRN4"/>
<keyword evidence="3 4" id="KW-0378">Hydrolase</keyword>
<comment type="similarity">
    <text evidence="1 4">Belongs to the type-B carboxylesterase/lipase family.</text>
</comment>
<feature type="domain" description="Carboxylesterase type B" evidence="5">
    <location>
        <begin position="8"/>
        <end position="496"/>
    </location>
</feature>
<name>A0A914PRN4_9BILA</name>
<dbReference type="InterPro" id="IPR019826">
    <property type="entry name" value="Carboxylesterase_B_AS"/>
</dbReference>
<dbReference type="PROSITE" id="PS00941">
    <property type="entry name" value="CARBOXYLESTERASE_B_2"/>
    <property type="match status" value="1"/>
</dbReference>
<dbReference type="Gene3D" id="3.40.50.1820">
    <property type="entry name" value="alpha/beta hydrolase"/>
    <property type="match status" value="1"/>
</dbReference>
<proteinExistence type="inferred from homology"/>
<dbReference type="EC" id="3.1.1.-" evidence="4"/>
<organism evidence="6 7">
    <name type="scientific">Panagrolaimus davidi</name>
    <dbReference type="NCBI Taxonomy" id="227884"/>
    <lineage>
        <taxon>Eukaryota</taxon>
        <taxon>Metazoa</taxon>
        <taxon>Ecdysozoa</taxon>
        <taxon>Nematoda</taxon>
        <taxon>Chromadorea</taxon>
        <taxon>Rhabditida</taxon>
        <taxon>Tylenchina</taxon>
        <taxon>Panagrolaimomorpha</taxon>
        <taxon>Panagrolaimoidea</taxon>
        <taxon>Panagrolaimidae</taxon>
        <taxon>Panagrolaimus</taxon>
    </lineage>
</organism>
<reference evidence="7" key="1">
    <citation type="submission" date="2022-11" db="UniProtKB">
        <authorList>
            <consortium name="WormBaseParasite"/>
        </authorList>
    </citation>
    <scope>IDENTIFICATION</scope>
</reference>
<evidence type="ECO:0000313" key="6">
    <source>
        <dbReference type="Proteomes" id="UP000887578"/>
    </source>
</evidence>
<keyword evidence="2" id="KW-0719">Serine esterase</keyword>
<dbReference type="SUPFAM" id="SSF53474">
    <property type="entry name" value="alpha/beta-Hydrolases"/>
    <property type="match status" value="1"/>
</dbReference>
<dbReference type="PANTHER" id="PTHR11559">
    <property type="entry name" value="CARBOXYLESTERASE"/>
    <property type="match status" value="1"/>
</dbReference>
<dbReference type="GO" id="GO:0052689">
    <property type="term" value="F:carboxylic ester hydrolase activity"/>
    <property type="evidence" value="ECO:0007669"/>
    <property type="project" value="UniProtKB-KW"/>
</dbReference>
<dbReference type="InterPro" id="IPR019819">
    <property type="entry name" value="Carboxylesterase_B_CS"/>
</dbReference>
<evidence type="ECO:0000256" key="1">
    <source>
        <dbReference type="ARBA" id="ARBA00005964"/>
    </source>
</evidence>
<accession>A0A914PRN4</accession>
<evidence type="ECO:0000256" key="4">
    <source>
        <dbReference type="RuleBase" id="RU361235"/>
    </source>
</evidence>
<dbReference type="Pfam" id="PF00135">
    <property type="entry name" value="COesterase"/>
    <property type="match status" value="1"/>
</dbReference>
<evidence type="ECO:0000256" key="3">
    <source>
        <dbReference type="ARBA" id="ARBA00022801"/>
    </source>
</evidence>
<dbReference type="InterPro" id="IPR050309">
    <property type="entry name" value="Type-B_Carboxylest/Lipase"/>
</dbReference>
<dbReference type="PROSITE" id="PS00122">
    <property type="entry name" value="CARBOXYLESTERASE_B_1"/>
    <property type="match status" value="1"/>
</dbReference>
<dbReference type="Proteomes" id="UP000887578">
    <property type="component" value="Unplaced"/>
</dbReference>
<dbReference type="InterPro" id="IPR002018">
    <property type="entry name" value="CarbesteraseB"/>
</dbReference>
<dbReference type="InterPro" id="IPR029058">
    <property type="entry name" value="AB_hydrolase_fold"/>
</dbReference>
<evidence type="ECO:0000313" key="7">
    <source>
        <dbReference type="WBParaSite" id="PDA_v2.g175.t1"/>
    </source>
</evidence>
<sequence>MSTYNLFKPIPPTPWTSPLSAKVLGFTCATYPDFLYPDAKEDCLTLNLIKPAKPSSDPAGYPVMVFIHGGAFAIGSSSDMNHTEIAERMVTKGIIFISINYRLGPFGFFSTGNSDAPGNYGLWDQIQALKFIQKIIGNFGGNSKAVTIFGESAGGASVSWLTITPEAKDLFARAILMSGSALAPFAHTDQVVETSEKLIETSGCKGSTNIKKCLKQKSMIEIKEATAKFGKYMTKADLVNTLHFHPRTDDELLHGLSVEEAIENADKKEHFIGICSLEYVVMARKDHLKTVNNEFGNPEAKYVPIPAAKAKNFTREDFVEIVRIIFGTKEAYDEKAEEAAEDIIEFYESQISFYQRNPYIHIYAQLFSDITFNIPAIREAQLKANAGQKVYFYVYSFTPDFAKHHIFDGAGHATELSNLFGALTIYNIPAHPLEGDVAKVQKTMTDLFTNFAKTGKPTTGTLEVPPLNTPNKTPYIDIDAKTQIKENLWEDRIEFWNKHSKKFGFDWFQNRKIVIRDEL</sequence>
<dbReference type="WBParaSite" id="PDA_v2.g175.t1">
    <property type="protein sequence ID" value="PDA_v2.g175.t1"/>
    <property type="gene ID" value="PDA_v2.g175"/>
</dbReference>
<evidence type="ECO:0000256" key="2">
    <source>
        <dbReference type="ARBA" id="ARBA00022487"/>
    </source>
</evidence>
<keyword evidence="6" id="KW-1185">Reference proteome</keyword>